<dbReference type="STRING" id="1423738.FC84_GL001661"/>
<protein>
    <recommendedName>
        <fullName evidence="1">Phage head morphogenesis domain-containing protein</fullName>
    </recommendedName>
</protein>
<dbReference type="Pfam" id="PF04233">
    <property type="entry name" value="Phage_Mu_F"/>
    <property type="match status" value="1"/>
</dbReference>
<dbReference type="InterPro" id="IPR006528">
    <property type="entry name" value="Phage_head_morphogenesis_dom"/>
</dbReference>
<reference evidence="2 3" key="1">
    <citation type="journal article" date="2015" name="Genome Announc.">
        <title>Expanding the biotechnology potential of lactobacilli through comparative genomics of 213 strains and associated genera.</title>
        <authorList>
            <person name="Sun Z."/>
            <person name="Harris H.M."/>
            <person name="McCann A."/>
            <person name="Guo C."/>
            <person name="Argimon S."/>
            <person name="Zhang W."/>
            <person name="Yang X."/>
            <person name="Jeffery I.B."/>
            <person name="Cooney J.C."/>
            <person name="Kagawa T.F."/>
            <person name="Liu W."/>
            <person name="Song Y."/>
            <person name="Salvetti E."/>
            <person name="Wrobel A."/>
            <person name="Rasinkangas P."/>
            <person name="Parkhill J."/>
            <person name="Rea M.C."/>
            <person name="O'Sullivan O."/>
            <person name="Ritari J."/>
            <person name="Douillard F.P."/>
            <person name="Paul Ross R."/>
            <person name="Yang R."/>
            <person name="Briner A.E."/>
            <person name="Felis G.E."/>
            <person name="de Vos W.M."/>
            <person name="Barrangou R."/>
            <person name="Klaenhammer T.R."/>
            <person name="Caufield P.W."/>
            <person name="Cui Y."/>
            <person name="Zhang H."/>
            <person name="O'Toole P.W."/>
        </authorList>
    </citation>
    <scope>NUCLEOTIDE SEQUENCE [LARGE SCALE GENOMIC DNA]</scope>
    <source>
        <strain evidence="2 3">DSM 20335</strain>
    </source>
</reference>
<evidence type="ECO:0000313" key="3">
    <source>
        <dbReference type="Proteomes" id="UP000051813"/>
    </source>
</evidence>
<keyword evidence="3" id="KW-1185">Reference proteome</keyword>
<dbReference type="EMBL" id="AYYK01000004">
    <property type="protein sequence ID" value="KRM79481.1"/>
    <property type="molecule type" value="Genomic_DNA"/>
</dbReference>
<gene>
    <name evidence="2" type="ORF">FC84_GL001661</name>
</gene>
<dbReference type="Proteomes" id="UP000051813">
    <property type="component" value="Unassembled WGS sequence"/>
</dbReference>
<evidence type="ECO:0000313" key="2">
    <source>
        <dbReference type="EMBL" id="KRM79481.1"/>
    </source>
</evidence>
<feature type="domain" description="Phage head morphogenesis" evidence="1">
    <location>
        <begin position="123"/>
        <end position="242"/>
    </location>
</feature>
<name>A0A0R2BT00_9LACO</name>
<dbReference type="PATRIC" id="fig|1423738.3.peg.1686"/>
<accession>A0A0R2BT00</accession>
<proteinExistence type="predicted"/>
<dbReference type="AlphaFoldDB" id="A0A0R2BT00"/>
<evidence type="ECO:0000259" key="1">
    <source>
        <dbReference type="Pfam" id="PF04233"/>
    </source>
</evidence>
<comment type="caution">
    <text evidence="2">The sequence shown here is derived from an EMBL/GenBank/DDBJ whole genome shotgun (WGS) entry which is preliminary data.</text>
</comment>
<organism evidence="2 3">
    <name type="scientific">Lapidilactobacillus dextrinicus DSM 20335</name>
    <dbReference type="NCBI Taxonomy" id="1423738"/>
    <lineage>
        <taxon>Bacteria</taxon>
        <taxon>Bacillati</taxon>
        <taxon>Bacillota</taxon>
        <taxon>Bacilli</taxon>
        <taxon>Lactobacillales</taxon>
        <taxon>Lactobacillaceae</taxon>
        <taxon>Lapidilactobacillus</taxon>
    </lineage>
</organism>
<sequence length="379" mass="42974">MFNTYRQILIDIKKKLYIFTQNYPNLSFSSRLEVERLFHVADEIDAILSTSSDSIENTIKDYSAGQAEQGYYGVWYSLEQSQDITIQIPLINHDYVMNLVNAPVAGKRLSKRLYERRNELAKNVTNNIIQGLFEGKSYAEIAKRVSNETEASYKNAMRIVVTEGGRTSSIAQQSSSEHARSLGIDMQKRWLATLDGKTRNDHRDLDGQTVDIDAEFKINGHSAKQPRMFGVASEDVRCRCTTVNIVNGIAPETRMDNETGTIIKRKNYNEWLDNKKNQAADAIIGLKTPDGITINELSAHLYDRKSERSVDIKSIIRTVKYPIKVDSIKYDSQGRPSKKYIGDYATIAINPDNGRIITVYPTTSKRRRKIRRGSADGTL</sequence>